<dbReference type="Gene3D" id="3.80.10.10">
    <property type="entry name" value="Ribonuclease Inhibitor"/>
    <property type="match status" value="2"/>
</dbReference>
<reference evidence="11" key="1">
    <citation type="submission" date="2020-08" db="EMBL/GenBank/DDBJ databases">
        <title>Plant Genome Project.</title>
        <authorList>
            <person name="Zhang R.-G."/>
        </authorList>
    </citation>
    <scope>NUCLEOTIDE SEQUENCE</scope>
    <source>
        <strain evidence="11">WSP0</strain>
        <tissue evidence="11">Leaf</tissue>
    </source>
</reference>
<protein>
    <recommendedName>
        <fullName evidence="13">NB-ARC domain-containing protein</fullName>
    </recommendedName>
</protein>
<dbReference type="GO" id="GO:0005524">
    <property type="term" value="F:ATP binding"/>
    <property type="evidence" value="ECO:0007669"/>
    <property type="project" value="UniProtKB-KW"/>
</dbReference>
<dbReference type="InterPro" id="IPR032675">
    <property type="entry name" value="LRR_dom_sf"/>
</dbReference>
<evidence type="ECO:0000259" key="8">
    <source>
        <dbReference type="Pfam" id="PF00931"/>
    </source>
</evidence>
<dbReference type="AlphaFoldDB" id="A0AAV6KFA8"/>
<dbReference type="SMART" id="SM00369">
    <property type="entry name" value="LRR_TYP"/>
    <property type="match status" value="3"/>
</dbReference>
<dbReference type="SUPFAM" id="SSF52058">
    <property type="entry name" value="L domain-like"/>
    <property type="match status" value="1"/>
</dbReference>
<dbReference type="Pfam" id="PF00931">
    <property type="entry name" value="NB-ARC"/>
    <property type="match status" value="1"/>
</dbReference>
<dbReference type="GO" id="GO:0043531">
    <property type="term" value="F:ADP binding"/>
    <property type="evidence" value="ECO:0007669"/>
    <property type="project" value="InterPro"/>
</dbReference>
<keyword evidence="7" id="KW-0175">Coiled coil</keyword>
<evidence type="ECO:0000256" key="5">
    <source>
        <dbReference type="ARBA" id="ARBA00022821"/>
    </source>
</evidence>
<dbReference type="InterPro" id="IPR058922">
    <property type="entry name" value="WHD_DRP"/>
</dbReference>
<dbReference type="PANTHER" id="PTHR33463:SF187">
    <property type="entry name" value="AND NB-ARC DOMAIN DISEASE RESISTANCE PROTEIN, PUTATIVE-RELATED"/>
    <property type="match status" value="1"/>
</dbReference>
<organism evidence="11 12">
    <name type="scientific">Rhododendron griersonianum</name>
    <dbReference type="NCBI Taxonomy" id="479676"/>
    <lineage>
        <taxon>Eukaryota</taxon>
        <taxon>Viridiplantae</taxon>
        <taxon>Streptophyta</taxon>
        <taxon>Embryophyta</taxon>
        <taxon>Tracheophyta</taxon>
        <taxon>Spermatophyta</taxon>
        <taxon>Magnoliopsida</taxon>
        <taxon>eudicotyledons</taxon>
        <taxon>Gunneridae</taxon>
        <taxon>Pentapetalae</taxon>
        <taxon>asterids</taxon>
        <taxon>Ericales</taxon>
        <taxon>Ericaceae</taxon>
        <taxon>Ericoideae</taxon>
        <taxon>Rhodoreae</taxon>
        <taxon>Rhododendron</taxon>
    </lineage>
</organism>
<keyword evidence="12" id="KW-1185">Reference proteome</keyword>
<dbReference type="PRINTS" id="PR00364">
    <property type="entry name" value="DISEASERSIST"/>
</dbReference>
<dbReference type="InterPro" id="IPR036388">
    <property type="entry name" value="WH-like_DNA-bd_sf"/>
</dbReference>
<name>A0AAV6KFA8_9ERIC</name>
<evidence type="ECO:0000259" key="10">
    <source>
        <dbReference type="Pfam" id="PF23559"/>
    </source>
</evidence>
<dbReference type="InterPro" id="IPR050905">
    <property type="entry name" value="Plant_NBS-LRR"/>
</dbReference>
<dbReference type="InterPro" id="IPR057135">
    <property type="entry name" value="At4g27190-like_LRR"/>
</dbReference>
<keyword evidence="5" id="KW-0611">Plant defense</keyword>
<gene>
    <name evidence="11" type="ORF">RHGRI_009590</name>
</gene>
<evidence type="ECO:0000256" key="1">
    <source>
        <dbReference type="ARBA" id="ARBA00008894"/>
    </source>
</evidence>
<dbReference type="InterPro" id="IPR003591">
    <property type="entry name" value="Leu-rich_rpt_typical-subtyp"/>
</dbReference>
<comment type="similarity">
    <text evidence="1">Belongs to the disease resistance NB-LRR family.</text>
</comment>
<proteinExistence type="inferred from homology"/>
<accession>A0AAV6KFA8</accession>
<evidence type="ECO:0000256" key="3">
    <source>
        <dbReference type="ARBA" id="ARBA00022737"/>
    </source>
</evidence>
<dbReference type="InterPro" id="IPR027417">
    <property type="entry name" value="P-loop_NTPase"/>
</dbReference>
<keyword evidence="3" id="KW-0677">Repeat</keyword>
<keyword evidence="2" id="KW-0433">Leucine-rich repeat</keyword>
<dbReference type="FunFam" id="1.10.10.10:FF:000322">
    <property type="entry name" value="Probable disease resistance protein At1g63360"/>
    <property type="match status" value="1"/>
</dbReference>
<feature type="coiled-coil region" evidence="7">
    <location>
        <begin position="35"/>
        <end position="99"/>
    </location>
</feature>
<dbReference type="Gene3D" id="1.10.8.430">
    <property type="entry name" value="Helical domain of apoptotic protease-activating factors"/>
    <property type="match status" value="1"/>
</dbReference>
<evidence type="ECO:0000256" key="6">
    <source>
        <dbReference type="ARBA" id="ARBA00022840"/>
    </source>
</evidence>
<dbReference type="InterPro" id="IPR002182">
    <property type="entry name" value="NB-ARC"/>
</dbReference>
<evidence type="ECO:0000256" key="2">
    <source>
        <dbReference type="ARBA" id="ARBA00022614"/>
    </source>
</evidence>
<feature type="domain" description="Disease resistance protein winged helix" evidence="10">
    <location>
        <begin position="409"/>
        <end position="479"/>
    </location>
</feature>
<dbReference type="InterPro" id="IPR001611">
    <property type="entry name" value="Leu-rich_rpt"/>
</dbReference>
<sequence>MLRGKAHSLIPITLEDDSHMADETYRLVLEQLSSIFKLDENMQTLRRKLEELSCQETDINSELKNAELLIKGKKRKREVENWLKNLEQKRNEVQTIEQGLGERRFYSHVKYGKRVKKMIEEVDNLVQQGRFPEGIMIDACETRVDLLPTTRLVGETSQRNLEKVWACLMNDEVLSIGIYGMGGVGKTNITMHIYNRILEYIERFDYVSWVTVSQEFSIQRLQNDIAKAMGLDFSDEGDEKRTAALLFKGLMKRKNSVLILDDMWDHFSLEKVGIPIGVNGCKLIVTSRSLDVCRRMGCQAIIKVEPLPKEEAQMLFTEILGHNKALKPEINEISEAIVDKCAGLPLGIITMAGNMRGIDDIREWRNVLEELKESTRQGDMESDVFPILKFSYNRLRDLKLQLCFLYCALYPEDSYIERKELIEYFIAEGLMDGRKSRQAEFDLGHSILNKLENVCLLESVKGIRYDRCLRMHDLIREMALKITGSSPRYMVKAGMQLRELPDEEEWIADLEKVSLMKNEISTIPSATSPMCPNLSTLILRENPLERLPYRFLLHLRALSLLDLSHTEIQSLPNSISDMECLTALFLGHCEQLIYVPSLAKLKEMRVLDLSYTKIKRVPQGLENLVNLERLNMHHTWYLETIPTGILSRLTSLQQLVLDYSSEHVRVQAEELMSLSNLEEFEGQLYDLDGFNWYVQSQHYRGLSSYSLQVRPDDCHNRSAYIENDDKYDKEVRLVNCCLTGGREGGGVPLFLPHDIQYLEINECQTAAGGLMDVVSSLNHARELKACAVVHCDRIECILSSPPSCSSSNAHFQSLEKLYLLGLQNLSALFKWGLRGGDAVPLNGTFSNLKQFDIIGCPNIKKLFTPRLLQHLHNLELLYVWECKLMEEIISLGDEEDNETAAMFECSGNSSNQSSSYSHGTDGTAISFPRLKRLSMQKLPELKSICKGEMARDSIRSIEVIRCPKLKRLPLSLHPYNEQQSPTCPLEEIVIDDKQWWESLEWNSPSQKNFLQPFVRFY</sequence>
<comment type="caution">
    <text evidence="11">The sequence shown here is derived from an EMBL/GenBank/DDBJ whole genome shotgun (WGS) entry which is preliminary data.</text>
</comment>
<evidence type="ECO:0000256" key="4">
    <source>
        <dbReference type="ARBA" id="ARBA00022741"/>
    </source>
</evidence>
<evidence type="ECO:0000313" key="12">
    <source>
        <dbReference type="Proteomes" id="UP000823749"/>
    </source>
</evidence>
<dbReference type="GO" id="GO:0051607">
    <property type="term" value="P:defense response to virus"/>
    <property type="evidence" value="ECO:0007669"/>
    <property type="project" value="UniProtKB-ARBA"/>
</dbReference>
<dbReference type="Gene3D" id="3.40.50.300">
    <property type="entry name" value="P-loop containing nucleotide triphosphate hydrolases"/>
    <property type="match status" value="1"/>
</dbReference>
<keyword evidence="6" id="KW-0067">ATP-binding</keyword>
<feature type="domain" description="NB-ARC" evidence="8">
    <location>
        <begin position="159"/>
        <end position="324"/>
    </location>
</feature>
<dbReference type="Gene3D" id="1.10.10.10">
    <property type="entry name" value="Winged helix-like DNA-binding domain superfamily/Winged helix DNA-binding domain"/>
    <property type="match status" value="1"/>
</dbReference>
<evidence type="ECO:0000259" key="9">
    <source>
        <dbReference type="Pfam" id="PF23247"/>
    </source>
</evidence>
<dbReference type="PANTHER" id="PTHR33463">
    <property type="entry name" value="NB-ARC DOMAIN-CONTAINING PROTEIN-RELATED"/>
    <property type="match status" value="1"/>
</dbReference>
<dbReference type="FunFam" id="3.40.50.300:FF:001091">
    <property type="entry name" value="Probable disease resistance protein At1g61300"/>
    <property type="match status" value="1"/>
</dbReference>
<dbReference type="SUPFAM" id="SSF52540">
    <property type="entry name" value="P-loop containing nucleoside triphosphate hydrolases"/>
    <property type="match status" value="1"/>
</dbReference>
<dbReference type="Proteomes" id="UP000823749">
    <property type="component" value="Chromosome 4"/>
</dbReference>
<evidence type="ECO:0000313" key="11">
    <source>
        <dbReference type="EMBL" id="KAG5551211.1"/>
    </source>
</evidence>
<dbReference type="InterPro" id="IPR042197">
    <property type="entry name" value="Apaf_helical"/>
</dbReference>
<evidence type="ECO:0008006" key="13">
    <source>
        <dbReference type="Google" id="ProtNLM"/>
    </source>
</evidence>
<dbReference type="Pfam" id="PF23247">
    <property type="entry name" value="LRR_RPS2"/>
    <property type="match status" value="1"/>
</dbReference>
<feature type="domain" description="Disease resistance protein At4g27190-like leucine-rich repeats" evidence="9">
    <location>
        <begin position="842"/>
        <end position="968"/>
    </location>
</feature>
<dbReference type="Pfam" id="PF23559">
    <property type="entry name" value="WHD_DRP"/>
    <property type="match status" value="1"/>
</dbReference>
<dbReference type="Pfam" id="PF13855">
    <property type="entry name" value="LRR_8"/>
    <property type="match status" value="1"/>
</dbReference>
<evidence type="ECO:0000256" key="7">
    <source>
        <dbReference type="SAM" id="Coils"/>
    </source>
</evidence>
<keyword evidence="4" id="KW-0547">Nucleotide-binding</keyword>
<dbReference type="EMBL" id="JACTNZ010000004">
    <property type="protein sequence ID" value="KAG5551211.1"/>
    <property type="molecule type" value="Genomic_DNA"/>
</dbReference>